<dbReference type="Proteomes" id="UP000240739">
    <property type="component" value="Unassembled WGS sequence"/>
</dbReference>
<dbReference type="InterPro" id="IPR051200">
    <property type="entry name" value="Host-pathogen_enzymatic-act"/>
</dbReference>
<organism evidence="1 2">
    <name type="scientific">Paraconexibacter algicola</name>
    <dbReference type="NCBI Taxonomy" id="2133960"/>
    <lineage>
        <taxon>Bacteria</taxon>
        <taxon>Bacillati</taxon>
        <taxon>Actinomycetota</taxon>
        <taxon>Thermoleophilia</taxon>
        <taxon>Solirubrobacterales</taxon>
        <taxon>Paraconexibacteraceae</taxon>
        <taxon>Paraconexibacter</taxon>
    </lineage>
</organism>
<proteinExistence type="predicted"/>
<protein>
    <recommendedName>
        <fullName evidence="3">YncE family protein</fullName>
    </recommendedName>
</protein>
<dbReference type="EMBL" id="PYYB01000005">
    <property type="protein sequence ID" value="PTL54362.1"/>
    <property type="molecule type" value="Genomic_DNA"/>
</dbReference>
<dbReference type="PROSITE" id="PS51318">
    <property type="entry name" value="TAT"/>
    <property type="match status" value="1"/>
</dbReference>
<name>A0A2T4UBS8_9ACTN</name>
<dbReference type="SUPFAM" id="SSF50969">
    <property type="entry name" value="YVTN repeat-like/Quinoprotein amine dehydrogenase"/>
    <property type="match status" value="1"/>
</dbReference>
<dbReference type="InterPro" id="IPR011044">
    <property type="entry name" value="Quino_amine_DH_bsu"/>
</dbReference>
<comment type="caution">
    <text evidence="1">The sequence shown here is derived from an EMBL/GenBank/DDBJ whole genome shotgun (WGS) entry which is preliminary data.</text>
</comment>
<reference evidence="1 2" key="1">
    <citation type="submission" date="2018-03" db="EMBL/GenBank/DDBJ databases">
        <title>Aquarubrobacter algicola gen. nov., sp. nov., a novel actinobacterium isolated from shallow eutrophic lake during the end of cyanobacterial harmful algal blooms.</title>
        <authorList>
            <person name="Chun S.J."/>
        </authorList>
    </citation>
    <scope>NUCLEOTIDE SEQUENCE [LARGE SCALE GENOMIC DNA]</scope>
    <source>
        <strain evidence="1 2">Seoho-28</strain>
    </source>
</reference>
<keyword evidence="2" id="KW-1185">Reference proteome</keyword>
<evidence type="ECO:0000313" key="2">
    <source>
        <dbReference type="Proteomes" id="UP000240739"/>
    </source>
</evidence>
<evidence type="ECO:0000313" key="1">
    <source>
        <dbReference type="EMBL" id="PTL54362.1"/>
    </source>
</evidence>
<dbReference type="InterPro" id="IPR019546">
    <property type="entry name" value="TAT_signal_bac_arc"/>
</dbReference>
<sequence length="330" mass="34427">MSHPWLGSPTVPLTVTPTRRQLLQGGAGLAAAAALPAPTATAAPRPTDRRPDVVHRGRSIAVSPDGRRLAVAHAARRTLELTDRRARATRRVTLDGQPAELAWAPSGGLLAVTTAFWDAPGLELHGLDGRRTRLDVGPAPLAVAITDRPRRIVVAGGEQEGTLHVLSGPGYAQRRVVPLGAVPRGLAVHGDRAWVALQAEDAVVHVDLATGAVLRRVGVPALPDRIAIRPDGARLLVAHGGPARDLTELETRRGGRRRALAAAPAVGAVAYAPGGRRLAALPEAAAVLSIDARGRRRRLPTVSGPRGLAVAGRHVFVVSATTGKVGRVRP</sequence>
<evidence type="ECO:0008006" key="3">
    <source>
        <dbReference type="Google" id="ProtNLM"/>
    </source>
</evidence>
<dbReference type="InterPro" id="IPR015943">
    <property type="entry name" value="WD40/YVTN_repeat-like_dom_sf"/>
</dbReference>
<dbReference type="AlphaFoldDB" id="A0A2T4UBS8"/>
<dbReference type="PANTHER" id="PTHR47197:SF3">
    <property type="entry name" value="DIHYDRO-HEME D1 DEHYDROGENASE"/>
    <property type="match status" value="1"/>
</dbReference>
<dbReference type="Pfam" id="PF10518">
    <property type="entry name" value="TAT_signal"/>
    <property type="match status" value="1"/>
</dbReference>
<accession>A0A2T4UBS8</accession>
<dbReference type="InterPro" id="IPR006311">
    <property type="entry name" value="TAT_signal"/>
</dbReference>
<dbReference type="PANTHER" id="PTHR47197">
    <property type="entry name" value="PROTEIN NIRF"/>
    <property type="match status" value="1"/>
</dbReference>
<dbReference type="Gene3D" id="2.130.10.10">
    <property type="entry name" value="YVTN repeat-like/Quinoprotein amine dehydrogenase"/>
    <property type="match status" value="2"/>
</dbReference>
<gene>
    <name evidence="1" type="ORF">C7Y72_21755</name>
</gene>